<dbReference type="EMBL" id="HAEI01015600">
    <property type="protein sequence ID" value="SBS18069.1"/>
    <property type="molecule type" value="Transcribed_RNA"/>
</dbReference>
<dbReference type="SUPFAM" id="SSF56672">
    <property type="entry name" value="DNA/RNA polymerases"/>
    <property type="match status" value="1"/>
</dbReference>
<accession>A0A1A8SK45</accession>
<organism evidence="1">
    <name type="scientific">Nothobranchius rachovii</name>
    <name type="common">bluefin notho</name>
    <dbReference type="NCBI Taxonomy" id="451742"/>
    <lineage>
        <taxon>Eukaryota</taxon>
        <taxon>Metazoa</taxon>
        <taxon>Chordata</taxon>
        <taxon>Craniata</taxon>
        <taxon>Vertebrata</taxon>
        <taxon>Euteleostomi</taxon>
        <taxon>Actinopterygii</taxon>
        <taxon>Neopterygii</taxon>
        <taxon>Teleostei</taxon>
        <taxon>Neoteleostei</taxon>
        <taxon>Acanthomorphata</taxon>
        <taxon>Ovalentaria</taxon>
        <taxon>Atherinomorphae</taxon>
        <taxon>Cyprinodontiformes</taxon>
        <taxon>Nothobranchiidae</taxon>
        <taxon>Nothobranchius</taxon>
    </lineage>
</organism>
<dbReference type="InterPro" id="IPR032567">
    <property type="entry name" value="RTL1-rel"/>
</dbReference>
<evidence type="ECO:0008006" key="2">
    <source>
        <dbReference type="Google" id="ProtNLM"/>
    </source>
</evidence>
<dbReference type="InterPro" id="IPR021109">
    <property type="entry name" value="Peptidase_aspartic_dom_sf"/>
</dbReference>
<name>A0A1A8SK45_9TELE</name>
<dbReference type="CDD" id="cd00303">
    <property type="entry name" value="retropepsin_like"/>
    <property type="match status" value="1"/>
</dbReference>
<gene>
    <name evidence="1" type="primary">CU459095.1</name>
</gene>
<dbReference type="PANTHER" id="PTHR15503">
    <property type="entry name" value="LDOC1 RELATED"/>
    <property type="match status" value="1"/>
</dbReference>
<protein>
    <recommendedName>
        <fullName evidence="2">Peptidase A2 domain-containing protein</fullName>
    </recommendedName>
</protein>
<proteinExistence type="predicted"/>
<sequence length="301" mass="32938">MPGLAKRWSPPVGPGVLVGSNAGKTTSRFLIACLVTWNSRRHQTTALVDSGCEQSLVDPRLISEWGISTELLPEPVSVSSLDGRVLSTITHRTLPLQLQVSGNHTETLSLFLFPSPQNPVVLGHSWLKLHNPLLDWRASRIETWSPECHLTCLNSAPSGYKDSGVMPTEPPNLSQVPPAYHDLQQVFSRDRAAMLSPQCPFNCGIDLLSGAPLPSSRLYSLSKPEQDSMQTYITEALANSTIRPSTSPLRAGFFFITKKDGSLCPCIEYRGLNQITVKDKYPHHYSLSLSTPSKLPPSSPG</sequence>
<dbReference type="SUPFAM" id="SSF50630">
    <property type="entry name" value="Acid proteases"/>
    <property type="match status" value="1"/>
</dbReference>
<dbReference type="PANTHER" id="PTHR15503:SF36">
    <property type="entry name" value="RETROTRANSPOSON GAG-LIKE PROTEIN 5"/>
    <property type="match status" value="1"/>
</dbReference>
<evidence type="ECO:0000313" key="1">
    <source>
        <dbReference type="EMBL" id="SBS18069.1"/>
    </source>
</evidence>
<dbReference type="AlphaFoldDB" id="A0A1A8SK45"/>
<dbReference type="Pfam" id="PF13975">
    <property type="entry name" value="gag-asp_proteas"/>
    <property type="match status" value="1"/>
</dbReference>
<reference evidence="1" key="1">
    <citation type="submission" date="2016-05" db="EMBL/GenBank/DDBJ databases">
        <authorList>
            <person name="Lavstsen T."/>
            <person name="Jespersen J.S."/>
        </authorList>
    </citation>
    <scope>NUCLEOTIDE SEQUENCE</scope>
    <source>
        <tissue evidence="1">Brain</tissue>
    </source>
</reference>
<dbReference type="Gene3D" id="2.40.70.10">
    <property type="entry name" value="Acid Proteases"/>
    <property type="match status" value="1"/>
</dbReference>
<reference evidence="1" key="2">
    <citation type="submission" date="2016-06" db="EMBL/GenBank/DDBJ databases">
        <title>The genome of a short-lived fish provides insights into sex chromosome evolution and the genetic control of aging.</title>
        <authorList>
            <person name="Reichwald K."/>
            <person name="Felder M."/>
            <person name="Petzold A."/>
            <person name="Koch P."/>
            <person name="Groth M."/>
            <person name="Platzer M."/>
        </authorList>
    </citation>
    <scope>NUCLEOTIDE SEQUENCE</scope>
    <source>
        <tissue evidence="1">Brain</tissue>
    </source>
</reference>
<dbReference type="InterPro" id="IPR043502">
    <property type="entry name" value="DNA/RNA_pol_sf"/>
</dbReference>
<dbReference type="Gene3D" id="3.10.10.10">
    <property type="entry name" value="HIV Type 1 Reverse Transcriptase, subunit A, domain 1"/>
    <property type="match status" value="1"/>
</dbReference>